<dbReference type="Proteomes" id="UP000683360">
    <property type="component" value="Unassembled WGS sequence"/>
</dbReference>
<dbReference type="PANTHER" id="PTHR24365:SF541">
    <property type="entry name" value="PROTEIN TOLL-RELATED"/>
    <property type="match status" value="1"/>
</dbReference>
<evidence type="ECO:0000256" key="9">
    <source>
        <dbReference type="ARBA" id="ARBA00023170"/>
    </source>
</evidence>
<dbReference type="InterPro" id="IPR000157">
    <property type="entry name" value="TIR_dom"/>
</dbReference>
<evidence type="ECO:0000313" key="14">
    <source>
        <dbReference type="EMBL" id="CAG2231270.1"/>
    </source>
</evidence>
<dbReference type="SUPFAM" id="SSF52058">
    <property type="entry name" value="L domain-like"/>
    <property type="match status" value="2"/>
</dbReference>
<gene>
    <name evidence="14" type="ORF">MEDL_44068</name>
</gene>
<comment type="similarity">
    <text evidence="2">Belongs to the Toll-like receptor family.</text>
</comment>
<evidence type="ECO:0000256" key="7">
    <source>
        <dbReference type="ARBA" id="ARBA00022989"/>
    </source>
</evidence>
<dbReference type="PROSITE" id="PS50104">
    <property type="entry name" value="TIR"/>
    <property type="match status" value="1"/>
</dbReference>
<dbReference type="InterPro" id="IPR001611">
    <property type="entry name" value="Leu-rich_rpt"/>
</dbReference>
<sequence length="824" mass="94526">MAVSNAFLTICQCILLAWSIKVTHSKLNDQIVKLIDCSRKNLTLMPIFLQNSTIDIYLQGNFLRVVPVWSFQKTRKIKRVDLSENLLTAIEMGAFEGLVELTDLNLGSNRLTSKSLPENIFQGLVSLQKLDTSTNYFYDNYPYFQSEISKVRSLVKLQIDLDRRHQIDKSLCNLLKLQDLGIFAPFGQIFSDNLFQNLKCLKIEILSLYVVSSLAPDTFISFPSLKTLRIMISHREAAYDAISSIFNSFKVFKGKNMTEISITQNPHRNGFVFGHNHFAVLQDICLQKLNLVDDSILGIHFKPLEVYGYKENCLEELDLSNNLMFNSKNNYLYAFCMFKHLKIARIPLTVVRKTHIKRSTGNDVYESFCLPKTLEELDLHSNVKEHTMKGIAHTTIINGSNLKTLKLANITFRDCDGTIFGIENLEYLDISGFICKVLSEHLLSQFPKLITLIARDASLGLGLNTLTDASEFLKMNLDLQHIDLMQNHINSLPDGLFHHPFRQKLSIILDRNNLQSLPNFPSRPNTIKSVSLKYNRLSCLSENDMAMLNIIKPSSVFLGGNPIECSCNTLSFLKWMNHSGFISDISDIECISQNGTLVMLSHFLHTLKSYEISCQTKLWITVASCITSFTIVALIFGTVYYRYRFAFEYFFLRVKIKLRHYQPLSDDFNYDAFISYSHKDIPWVKTLHDKLDSKGFSLCLYHKDFQGGMPIAECIVEAINSSRKVVFVITDDFLESSWGTYEIEMTKMHAFREGRESMVVVILKDNMKKDKLPKALREIWYKVVCIVWPSDSEAPYNSEEMFYEKLSKALSDGRMRISDDNPSM</sequence>
<keyword evidence="7 11" id="KW-1133">Transmembrane helix</keyword>
<dbReference type="InterPro" id="IPR032675">
    <property type="entry name" value="LRR_dom_sf"/>
</dbReference>
<dbReference type="Pfam" id="PF13855">
    <property type="entry name" value="LRR_8"/>
    <property type="match status" value="1"/>
</dbReference>
<dbReference type="GO" id="GO:0006955">
    <property type="term" value="P:immune response"/>
    <property type="evidence" value="ECO:0007669"/>
    <property type="project" value="InterPro"/>
</dbReference>
<dbReference type="OrthoDB" id="6105302at2759"/>
<evidence type="ECO:0000256" key="6">
    <source>
        <dbReference type="ARBA" id="ARBA00022737"/>
    </source>
</evidence>
<evidence type="ECO:0000313" key="15">
    <source>
        <dbReference type="Proteomes" id="UP000683360"/>
    </source>
</evidence>
<dbReference type="AlphaFoldDB" id="A0A8S3TR64"/>
<dbReference type="PIRSF" id="PIRSF037595">
    <property type="entry name" value="Toll-like_receptor"/>
    <property type="match status" value="1"/>
</dbReference>
<evidence type="ECO:0000256" key="12">
    <source>
        <dbReference type="SAM" id="SignalP"/>
    </source>
</evidence>
<evidence type="ECO:0000256" key="4">
    <source>
        <dbReference type="ARBA" id="ARBA00022692"/>
    </source>
</evidence>
<evidence type="ECO:0000256" key="2">
    <source>
        <dbReference type="ARBA" id="ARBA00009634"/>
    </source>
</evidence>
<evidence type="ECO:0000256" key="5">
    <source>
        <dbReference type="ARBA" id="ARBA00022729"/>
    </source>
</evidence>
<comment type="caution">
    <text evidence="14">The sequence shown here is derived from an EMBL/GenBank/DDBJ whole genome shotgun (WGS) entry which is preliminary data.</text>
</comment>
<evidence type="ECO:0000256" key="3">
    <source>
        <dbReference type="ARBA" id="ARBA00022614"/>
    </source>
</evidence>
<comment type="subcellular location">
    <subcellularLocation>
        <location evidence="1">Membrane</location>
        <topology evidence="1">Single-pass type I membrane protein</topology>
    </subcellularLocation>
</comment>
<keyword evidence="15" id="KW-1185">Reference proteome</keyword>
<accession>A0A8S3TR64</accession>
<keyword evidence="9" id="KW-0675">Receptor</keyword>
<protein>
    <recommendedName>
        <fullName evidence="13">TIR domain-containing protein</fullName>
    </recommendedName>
</protein>
<keyword evidence="6" id="KW-0677">Repeat</keyword>
<evidence type="ECO:0000256" key="10">
    <source>
        <dbReference type="ARBA" id="ARBA00023180"/>
    </source>
</evidence>
<feature type="transmembrane region" description="Helical" evidence="11">
    <location>
        <begin position="618"/>
        <end position="643"/>
    </location>
</feature>
<keyword evidence="8 11" id="KW-0472">Membrane</keyword>
<keyword evidence="3" id="KW-0433">Leucine-rich repeat</keyword>
<organism evidence="14 15">
    <name type="scientific">Mytilus edulis</name>
    <name type="common">Blue mussel</name>
    <dbReference type="NCBI Taxonomy" id="6550"/>
    <lineage>
        <taxon>Eukaryota</taxon>
        <taxon>Metazoa</taxon>
        <taxon>Spiralia</taxon>
        <taxon>Lophotrochozoa</taxon>
        <taxon>Mollusca</taxon>
        <taxon>Bivalvia</taxon>
        <taxon>Autobranchia</taxon>
        <taxon>Pteriomorphia</taxon>
        <taxon>Mytilida</taxon>
        <taxon>Mytiloidea</taxon>
        <taxon>Mytilidae</taxon>
        <taxon>Mytilinae</taxon>
        <taxon>Mytilus</taxon>
    </lineage>
</organism>
<dbReference type="InterPro" id="IPR035897">
    <property type="entry name" value="Toll_tir_struct_dom_sf"/>
</dbReference>
<evidence type="ECO:0000256" key="1">
    <source>
        <dbReference type="ARBA" id="ARBA00004479"/>
    </source>
</evidence>
<feature type="signal peptide" evidence="12">
    <location>
        <begin position="1"/>
        <end position="25"/>
    </location>
</feature>
<dbReference type="GO" id="GO:0005886">
    <property type="term" value="C:plasma membrane"/>
    <property type="evidence" value="ECO:0007669"/>
    <property type="project" value="TreeGrafter"/>
</dbReference>
<name>A0A8S3TR64_MYTED</name>
<reference evidence="14" key="1">
    <citation type="submission" date="2021-03" db="EMBL/GenBank/DDBJ databases">
        <authorList>
            <person name="Bekaert M."/>
        </authorList>
    </citation>
    <scope>NUCLEOTIDE SEQUENCE</scope>
</reference>
<dbReference type="SUPFAM" id="SSF52200">
    <property type="entry name" value="Toll/Interleukin receptor TIR domain"/>
    <property type="match status" value="1"/>
</dbReference>
<evidence type="ECO:0000256" key="8">
    <source>
        <dbReference type="ARBA" id="ARBA00023136"/>
    </source>
</evidence>
<evidence type="ECO:0000259" key="13">
    <source>
        <dbReference type="PROSITE" id="PS50104"/>
    </source>
</evidence>
<dbReference type="GO" id="GO:0004888">
    <property type="term" value="F:transmembrane signaling receptor activity"/>
    <property type="evidence" value="ECO:0007669"/>
    <property type="project" value="InterPro"/>
</dbReference>
<keyword evidence="5 12" id="KW-0732">Signal</keyword>
<feature type="domain" description="TIR" evidence="13">
    <location>
        <begin position="668"/>
        <end position="810"/>
    </location>
</feature>
<keyword evidence="4 11" id="KW-0812">Transmembrane</keyword>
<dbReference type="GO" id="GO:0002224">
    <property type="term" value="P:toll-like receptor signaling pathway"/>
    <property type="evidence" value="ECO:0007669"/>
    <property type="project" value="InterPro"/>
</dbReference>
<dbReference type="Pfam" id="PF13676">
    <property type="entry name" value="TIR_2"/>
    <property type="match status" value="1"/>
</dbReference>
<dbReference type="InterPro" id="IPR003591">
    <property type="entry name" value="Leu-rich_rpt_typical-subtyp"/>
</dbReference>
<dbReference type="PANTHER" id="PTHR24365">
    <property type="entry name" value="TOLL-LIKE RECEPTOR"/>
    <property type="match status" value="1"/>
</dbReference>
<dbReference type="SMART" id="SM00369">
    <property type="entry name" value="LRR_TYP"/>
    <property type="match status" value="3"/>
</dbReference>
<dbReference type="Gene3D" id="3.80.10.10">
    <property type="entry name" value="Ribonuclease Inhibitor"/>
    <property type="match status" value="3"/>
</dbReference>
<keyword evidence="10" id="KW-0325">Glycoprotein</keyword>
<dbReference type="SMART" id="SM00255">
    <property type="entry name" value="TIR"/>
    <property type="match status" value="1"/>
</dbReference>
<dbReference type="EMBL" id="CAJPWZ010002137">
    <property type="protein sequence ID" value="CAG2231270.1"/>
    <property type="molecule type" value="Genomic_DNA"/>
</dbReference>
<evidence type="ECO:0000256" key="11">
    <source>
        <dbReference type="SAM" id="Phobius"/>
    </source>
</evidence>
<dbReference type="Gene3D" id="3.40.50.10140">
    <property type="entry name" value="Toll/interleukin-1 receptor homology (TIR) domain"/>
    <property type="match status" value="1"/>
</dbReference>
<feature type="chain" id="PRO_5035824395" description="TIR domain-containing protein" evidence="12">
    <location>
        <begin position="26"/>
        <end position="824"/>
    </location>
</feature>
<proteinExistence type="inferred from homology"/>
<dbReference type="InterPro" id="IPR017241">
    <property type="entry name" value="Toll-like_receptor"/>
</dbReference>